<feature type="region of interest" description="Disordered" evidence="1">
    <location>
        <begin position="153"/>
        <end position="206"/>
    </location>
</feature>
<dbReference type="OrthoDB" id="5298305at2"/>
<dbReference type="NCBIfam" id="TIGR02747">
    <property type="entry name" value="TraV"/>
    <property type="match status" value="1"/>
</dbReference>
<feature type="region of interest" description="Disordered" evidence="1">
    <location>
        <begin position="49"/>
        <end position="75"/>
    </location>
</feature>
<evidence type="ECO:0000256" key="1">
    <source>
        <dbReference type="SAM" id="MobiDB-lite"/>
    </source>
</evidence>
<name>A0A515DHI9_9BURK</name>
<dbReference type="KEGG" id="rhf:EUB48_16605"/>
<organism evidence="2 3">
    <name type="scientific">Rhodoferax sediminis</name>
    <dbReference type="NCBI Taxonomy" id="2509614"/>
    <lineage>
        <taxon>Bacteria</taxon>
        <taxon>Pseudomonadati</taxon>
        <taxon>Pseudomonadota</taxon>
        <taxon>Betaproteobacteria</taxon>
        <taxon>Burkholderiales</taxon>
        <taxon>Comamonadaceae</taxon>
        <taxon>Rhodoferax</taxon>
    </lineage>
</organism>
<keyword evidence="3" id="KW-1185">Reference proteome</keyword>
<dbReference type="Pfam" id="PF09676">
    <property type="entry name" value="TraV"/>
    <property type="match status" value="1"/>
</dbReference>
<evidence type="ECO:0000313" key="3">
    <source>
        <dbReference type="Proteomes" id="UP000316798"/>
    </source>
</evidence>
<dbReference type="Proteomes" id="UP000316798">
    <property type="component" value="Chromosome"/>
</dbReference>
<sequence length="206" mass="21607">MAVALAGMVGLSGCSNLSGLDGGSKYACKAPEGVACDSVSGTYANALHNNLPSQRQRQPVEIPTPSEPSPSTVPRRVPLAAAPAVATTGTLIPAQGVNPLRSQARVLRLWTKPWEDADGDLYDQGYVYVQVSAGQWLIEHVQHQIRDAYAPLRPPSKAAEAPGSQGTGSATEPLETFRTTPAQTSSQPFGRPSVGMPSGTSFNRAQ</sequence>
<dbReference type="InterPro" id="IPR014118">
    <property type="entry name" value="T4SS_TraV"/>
</dbReference>
<proteinExistence type="predicted"/>
<reference evidence="2 3" key="1">
    <citation type="submission" date="2019-01" db="EMBL/GenBank/DDBJ databases">
        <title>Genomic insights into a novel species Rhodoferax sp.</title>
        <authorList>
            <person name="Jin L."/>
        </authorList>
    </citation>
    <scope>NUCLEOTIDE SEQUENCE [LARGE SCALE GENOMIC DNA]</scope>
    <source>
        <strain evidence="2 3">CHu59-6-5</strain>
    </source>
</reference>
<feature type="compositionally biased region" description="Polar residues" evidence="1">
    <location>
        <begin position="177"/>
        <end position="188"/>
    </location>
</feature>
<feature type="compositionally biased region" description="Low complexity" evidence="1">
    <location>
        <begin position="59"/>
        <end position="75"/>
    </location>
</feature>
<gene>
    <name evidence="2" type="primary">traV</name>
    <name evidence="2" type="ORF">EUB48_16605</name>
</gene>
<dbReference type="EMBL" id="CP035503">
    <property type="protein sequence ID" value="QDL39849.1"/>
    <property type="molecule type" value="Genomic_DNA"/>
</dbReference>
<protein>
    <submittedName>
        <fullName evidence="2">Type IV conjugative transfer system protein TraV</fullName>
    </submittedName>
</protein>
<evidence type="ECO:0000313" key="2">
    <source>
        <dbReference type="EMBL" id="QDL39849.1"/>
    </source>
</evidence>
<dbReference type="AlphaFoldDB" id="A0A515DHI9"/>
<accession>A0A515DHI9</accession>